<dbReference type="PRINTS" id="PR00481">
    <property type="entry name" value="LAMNOPPTDASE"/>
</dbReference>
<dbReference type="HAMAP" id="MF_00181">
    <property type="entry name" value="Cytosol_peptidase_M17"/>
    <property type="match status" value="1"/>
</dbReference>
<feature type="active site" evidence="8">
    <location>
        <position position="335"/>
    </location>
</feature>
<evidence type="ECO:0000256" key="6">
    <source>
        <dbReference type="ARBA" id="ARBA00022801"/>
    </source>
</evidence>
<comment type="catalytic activity">
    <reaction evidence="1 8">
        <text>Release of an N-terminal amino acid, Xaa-|-Yaa-, in which Xaa is preferably Leu, but may be other amino acids including Pro although not Arg or Lys, and Yaa may be Pro. Amino acid amides and methyl esters are also readily hydrolyzed, but rates on arylamides are exceedingly low.</text>
        <dbReference type="EC" id="3.4.11.1"/>
    </reaction>
</comment>
<evidence type="ECO:0000256" key="7">
    <source>
        <dbReference type="ARBA" id="ARBA00049972"/>
    </source>
</evidence>
<evidence type="ECO:0000256" key="5">
    <source>
        <dbReference type="ARBA" id="ARBA00022670"/>
    </source>
</evidence>
<comment type="function">
    <text evidence="7 8">Presumably involved in the processing and regular turnover of intracellular proteins. Catalyzes the removal of unsubstituted N-terminal amino acids from various peptides.</text>
</comment>
<evidence type="ECO:0000256" key="4">
    <source>
        <dbReference type="ARBA" id="ARBA00022438"/>
    </source>
</evidence>
<feature type="binding site" evidence="8">
    <location>
        <position position="254"/>
    </location>
    <ligand>
        <name>Mn(2+)</name>
        <dbReference type="ChEBI" id="CHEBI:29035"/>
        <label>2</label>
    </ligand>
</feature>
<feature type="binding site" evidence="8">
    <location>
        <position position="254"/>
    </location>
    <ligand>
        <name>Mn(2+)</name>
        <dbReference type="ChEBI" id="CHEBI:29035"/>
        <label>1</label>
    </ligand>
</feature>
<dbReference type="InterPro" id="IPR008283">
    <property type="entry name" value="Peptidase_M17_N"/>
</dbReference>
<evidence type="ECO:0000259" key="9">
    <source>
        <dbReference type="PROSITE" id="PS00631"/>
    </source>
</evidence>
<dbReference type="InterPro" id="IPR023042">
    <property type="entry name" value="Peptidase_M17_leu_NH2_pept"/>
</dbReference>
<keyword evidence="8" id="KW-0464">Manganese</keyword>
<dbReference type="SUPFAM" id="SSF53187">
    <property type="entry name" value="Zn-dependent exopeptidases"/>
    <property type="match status" value="1"/>
</dbReference>
<evidence type="ECO:0000256" key="3">
    <source>
        <dbReference type="ARBA" id="ARBA00009528"/>
    </source>
</evidence>
<comment type="similarity">
    <text evidence="3 8">Belongs to the peptidase M17 family.</text>
</comment>
<dbReference type="RefSeq" id="WP_177670072.1">
    <property type="nucleotide sequence ID" value="NZ_JACRSY010000044.1"/>
</dbReference>
<dbReference type="Pfam" id="PF02789">
    <property type="entry name" value="Peptidase_M17_N"/>
    <property type="match status" value="1"/>
</dbReference>
<dbReference type="InterPro" id="IPR000819">
    <property type="entry name" value="Peptidase_M17_C"/>
</dbReference>
<dbReference type="EC" id="3.4.11.10" evidence="8"/>
<comment type="subcellular location">
    <subcellularLocation>
        <location evidence="8">Cytoplasm</location>
    </subcellularLocation>
</comment>
<dbReference type="EMBL" id="JACRSY010000044">
    <property type="protein sequence ID" value="MBC8581305.1"/>
    <property type="molecule type" value="Genomic_DNA"/>
</dbReference>
<keyword evidence="4 8" id="KW-0031">Aminopeptidase</keyword>
<dbReference type="GO" id="GO:0070006">
    <property type="term" value="F:metalloaminopeptidase activity"/>
    <property type="evidence" value="ECO:0007669"/>
    <property type="project" value="InterPro"/>
</dbReference>
<dbReference type="InterPro" id="IPR011356">
    <property type="entry name" value="Leucine_aapep/pepB"/>
</dbReference>
<dbReference type="GO" id="GO:0006508">
    <property type="term" value="P:proteolysis"/>
    <property type="evidence" value="ECO:0007669"/>
    <property type="project" value="UniProtKB-KW"/>
</dbReference>
<evidence type="ECO:0000256" key="1">
    <source>
        <dbReference type="ARBA" id="ARBA00000135"/>
    </source>
</evidence>
<feature type="binding site" evidence="8">
    <location>
        <position position="272"/>
    </location>
    <ligand>
        <name>Mn(2+)</name>
        <dbReference type="ChEBI" id="CHEBI:29035"/>
        <label>2</label>
    </ligand>
</feature>
<dbReference type="NCBIfam" id="NF002074">
    <property type="entry name" value="PRK00913.1-4"/>
    <property type="match status" value="1"/>
</dbReference>
<dbReference type="PANTHER" id="PTHR11963">
    <property type="entry name" value="LEUCINE AMINOPEPTIDASE-RELATED"/>
    <property type="match status" value="1"/>
</dbReference>
<comment type="caution">
    <text evidence="10">The sequence shown here is derived from an EMBL/GenBank/DDBJ whole genome shotgun (WGS) entry which is preliminary data.</text>
</comment>
<gene>
    <name evidence="8" type="primary">pepA</name>
    <name evidence="10" type="ORF">H8718_17500</name>
</gene>
<organism evidence="10 11">
    <name type="scientific">Zhenhengia yiwuensis</name>
    <dbReference type="NCBI Taxonomy" id="2763666"/>
    <lineage>
        <taxon>Bacteria</taxon>
        <taxon>Bacillati</taxon>
        <taxon>Bacillota</taxon>
        <taxon>Clostridia</taxon>
        <taxon>Lachnospirales</taxon>
        <taxon>Lachnospiraceae</taxon>
        <taxon>Zhenhengia</taxon>
    </lineage>
</organism>
<proteinExistence type="inferred from homology"/>
<dbReference type="GO" id="GO:0030145">
    <property type="term" value="F:manganese ion binding"/>
    <property type="evidence" value="ECO:0007669"/>
    <property type="project" value="UniProtKB-UniRule"/>
</dbReference>
<dbReference type="GO" id="GO:0005737">
    <property type="term" value="C:cytoplasm"/>
    <property type="evidence" value="ECO:0007669"/>
    <property type="project" value="UniProtKB-SubCell"/>
</dbReference>
<feature type="binding site" evidence="8">
    <location>
        <position position="331"/>
    </location>
    <ligand>
        <name>Mn(2+)</name>
        <dbReference type="ChEBI" id="CHEBI:29035"/>
        <label>1</label>
    </ligand>
</feature>
<protein>
    <recommendedName>
        <fullName evidence="8">Probable cytosol aminopeptidase</fullName>
        <ecNumber evidence="8">3.4.11.1</ecNumber>
    </recommendedName>
    <alternativeName>
        <fullName evidence="8">Leucine aminopeptidase</fullName>
        <shortName evidence="8">LAP</shortName>
        <ecNumber evidence="8">3.4.11.10</ecNumber>
    </alternativeName>
    <alternativeName>
        <fullName evidence="8">Leucyl aminopeptidase</fullName>
    </alternativeName>
</protein>
<dbReference type="InterPro" id="IPR043472">
    <property type="entry name" value="Macro_dom-like"/>
</dbReference>
<comment type="catalytic activity">
    <reaction evidence="2 8">
        <text>Release of an N-terminal amino acid, preferentially leucine, but not glutamic or aspartic acids.</text>
        <dbReference type="EC" id="3.4.11.10"/>
    </reaction>
</comment>
<dbReference type="Pfam" id="PF00883">
    <property type="entry name" value="Peptidase_M17"/>
    <property type="match status" value="1"/>
</dbReference>
<feature type="active site" evidence="8">
    <location>
        <position position="261"/>
    </location>
</feature>
<comment type="cofactor">
    <cofactor evidence="8">
        <name>Mn(2+)</name>
        <dbReference type="ChEBI" id="CHEBI:29035"/>
    </cofactor>
    <text evidence="8">Binds 2 manganese ions per subunit.</text>
</comment>
<evidence type="ECO:0000256" key="2">
    <source>
        <dbReference type="ARBA" id="ARBA00000967"/>
    </source>
</evidence>
<dbReference type="Proteomes" id="UP000655830">
    <property type="component" value="Unassembled WGS sequence"/>
</dbReference>
<evidence type="ECO:0000313" key="10">
    <source>
        <dbReference type="EMBL" id="MBC8581305.1"/>
    </source>
</evidence>
<dbReference type="Gene3D" id="3.40.220.10">
    <property type="entry name" value="Leucine Aminopeptidase, subunit E, domain 1"/>
    <property type="match status" value="1"/>
</dbReference>
<dbReference type="NCBIfam" id="NF002083">
    <property type="entry name" value="PRK00913.3-5"/>
    <property type="match status" value="1"/>
</dbReference>
<feature type="binding site" evidence="8">
    <location>
        <position position="249"/>
    </location>
    <ligand>
        <name>Mn(2+)</name>
        <dbReference type="ChEBI" id="CHEBI:29035"/>
        <label>2</label>
    </ligand>
</feature>
<dbReference type="CDD" id="cd00433">
    <property type="entry name" value="Peptidase_M17"/>
    <property type="match status" value="1"/>
</dbReference>
<dbReference type="NCBIfam" id="NF002073">
    <property type="entry name" value="PRK00913.1-2"/>
    <property type="match status" value="1"/>
</dbReference>
<name>A0A926ELK4_9FIRM</name>
<dbReference type="Gene3D" id="3.40.630.10">
    <property type="entry name" value="Zn peptidases"/>
    <property type="match status" value="1"/>
</dbReference>
<keyword evidence="5 8" id="KW-0645">Protease</keyword>
<dbReference type="PANTHER" id="PTHR11963:SF23">
    <property type="entry name" value="CYTOSOL AMINOPEPTIDASE"/>
    <property type="match status" value="1"/>
</dbReference>
<feature type="binding site" evidence="8">
    <location>
        <position position="333"/>
    </location>
    <ligand>
        <name>Mn(2+)</name>
        <dbReference type="ChEBI" id="CHEBI:29035"/>
        <label>1</label>
    </ligand>
</feature>
<feature type="binding site" evidence="8">
    <location>
        <position position="333"/>
    </location>
    <ligand>
        <name>Mn(2+)</name>
        <dbReference type="ChEBI" id="CHEBI:29035"/>
        <label>2</label>
    </ligand>
</feature>
<keyword evidence="6 8" id="KW-0378">Hydrolase</keyword>
<dbReference type="AlphaFoldDB" id="A0A926ELK4"/>
<accession>A0A926ELK4</accession>
<reference evidence="10" key="1">
    <citation type="submission" date="2020-08" db="EMBL/GenBank/DDBJ databases">
        <title>Genome public.</title>
        <authorList>
            <person name="Liu C."/>
            <person name="Sun Q."/>
        </authorList>
    </citation>
    <scope>NUCLEOTIDE SEQUENCE</scope>
    <source>
        <strain evidence="10">NSJ-12</strain>
    </source>
</reference>
<sequence length="486" mass="53203">MNITIQNKELKDLQGMIIPVYEDKTHTCEKVEAIKAGELFKGKVGECFYFTTEEMKYMILVGLGKYEELKSEAFKTAIAKGAKKAKELKLTEYGIKFIDAAHMCPGGRVRAIVQAARLALYNFDKYKTGEDKKTYTPNVYVLDAPTEKIEKMNGKLSEINNIVDGIIEARDLVNEPANVIYPETLANRVVELGQRDGFEVEIFDENQIQEMGMKAFYEVAKGSARAPRFIVMRHMNAPETEEIFGLVGKGLTFDTGGYSLKPSGSMDTMKSDMAGAAAVIGTMSALAKNKVKANVIAVIAACENAISGISYKPGDIIGSMAGKTIEVLNTDAEGRLTLVDAVTYIIEKEKVSKVVDIATLTGAALVALGTTTTAVVSNNDEFYNDLIAKAERTGEKFWRLPDFDDYKKLIKSDIADLKNIGGRNAGTITAGLFIGEFVQDKPWLHLDIAGTSWAETALNEYSVKGATGVPVSTLYALIEQRKPCKH</sequence>
<dbReference type="EC" id="3.4.11.1" evidence="8"/>
<feature type="domain" description="Cytosol aminopeptidase" evidence="9">
    <location>
        <begin position="329"/>
        <end position="336"/>
    </location>
</feature>
<keyword evidence="8" id="KW-0963">Cytoplasm</keyword>
<keyword evidence="8" id="KW-0479">Metal-binding</keyword>
<dbReference type="PROSITE" id="PS00631">
    <property type="entry name" value="CYTOSOL_AP"/>
    <property type="match status" value="1"/>
</dbReference>
<keyword evidence="11" id="KW-1185">Reference proteome</keyword>
<dbReference type="SUPFAM" id="SSF52949">
    <property type="entry name" value="Macro domain-like"/>
    <property type="match status" value="1"/>
</dbReference>
<evidence type="ECO:0000313" key="11">
    <source>
        <dbReference type="Proteomes" id="UP000655830"/>
    </source>
</evidence>
<evidence type="ECO:0000256" key="8">
    <source>
        <dbReference type="HAMAP-Rule" id="MF_00181"/>
    </source>
</evidence>